<comment type="similarity">
    <text evidence="2 6">Belongs to the dTDP-4-dehydrorhamnose reductase family.</text>
</comment>
<evidence type="ECO:0000313" key="9">
    <source>
        <dbReference type="Proteomes" id="UP000216478"/>
    </source>
</evidence>
<evidence type="ECO:0000259" key="7">
    <source>
        <dbReference type="Pfam" id="PF04321"/>
    </source>
</evidence>
<dbReference type="RefSeq" id="WP_167388204.1">
    <property type="nucleotide sequence ID" value="NZ_JBHEER010000010.1"/>
</dbReference>
<dbReference type="Gene3D" id="3.40.50.720">
    <property type="entry name" value="NAD(P)-binding Rossmann-like Domain"/>
    <property type="match status" value="1"/>
</dbReference>
<dbReference type="PANTHER" id="PTHR10491:SF4">
    <property type="entry name" value="METHIONINE ADENOSYLTRANSFERASE 2 SUBUNIT BETA"/>
    <property type="match status" value="1"/>
</dbReference>
<comment type="function">
    <text evidence="6">Catalyzes the reduction of dTDP-6-deoxy-L-lyxo-4-hexulose to yield dTDP-L-rhamnose.</text>
</comment>
<dbReference type="Pfam" id="PF04321">
    <property type="entry name" value="RmlD_sub_bind"/>
    <property type="match status" value="1"/>
</dbReference>
<sequence length="277" mass="30040">MTGGNGRLGRAISLVGGPDVRGLSSSELDITDVTAFRSVLERLRPDAVINAATLGVEASDADPARARRVNATAPGDMAQTCRHVEMPFIHISTDYVFGNALNRPWRESDPVSPTNSYGQFKADGESNVLAAAQGVCIGRVAWLFGDRRDFIARLLRGEADTVRVTHDQIGSPTPIFPVARRLLKLAARMAAGDTIPEILHLAGFPPVSRADWVATAFEALQRAGKQTPKLVRVPMTEFNTDILRPNYSALDCTLAGEVFGGQLDWRPLTMRPDTFSD</sequence>
<comment type="pathway">
    <text evidence="1 6">Carbohydrate biosynthesis; dTDP-L-rhamnose biosynthesis.</text>
</comment>
<dbReference type="AlphaFoldDB" id="A0A256F0R6"/>
<dbReference type="InterPro" id="IPR036291">
    <property type="entry name" value="NAD(P)-bd_dom_sf"/>
</dbReference>
<dbReference type="EMBL" id="NNRL01000167">
    <property type="protein sequence ID" value="OYR08383.1"/>
    <property type="molecule type" value="Genomic_DNA"/>
</dbReference>
<reference evidence="8 9" key="1">
    <citation type="submission" date="2017-07" db="EMBL/GenBank/DDBJ databases">
        <title>Phylogenetic study on the rhizospheric bacterium Ochrobactrum sp. A44.</title>
        <authorList>
            <person name="Krzyzanowska D.M."/>
            <person name="Ossowicki A."/>
            <person name="Rajewska M."/>
            <person name="Maciag T."/>
            <person name="Kaczynski Z."/>
            <person name="Czerwicka M."/>
            <person name="Jafra S."/>
        </authorList>
    </citation>
    <scope>NUCLEOTIDE SEQUENCE [LARGE SCALE GENOMIC DNA]</scope>
    <source>
        <strain evidence="8 9">OgA9a</strain>
    </source>
</reference>
<evidence type="ECO:0000256" key="4">
    <source>
        <dbReference type="ARBA" id="ARBA00017099"/>
    </source>
</evidence>
<keyword evidence="6" id="KW-0521">NADP</keyword>
<evidence type="ECO:0000256" key="5">
    <source>
        <dbReference type="ARBA" id="ARBA00048200"/>
    </source>
</evidence>
<dbReference type="UniPathway" id="UPA00124"/>
<evidence type="ECO:0000256" key="1">
    <source>
        <dbReference type="ARBA" id="ARBA00004781"/>
    </source>
</evidence>
<dbReference type="GO" id="GO:0008831">
    <property type="term" value="F:dTDP-4-dehydrorhamnose reductase activity"/>
    <property type="evidence" value="ECO:0007669"/>
    <property type="project" value="UniProtKB-EC"/>
</dbReference>
<evidence type="ECO:0000256" key="3">
    <source>
        <dbReference type="ARBA" id="ARBA00012929"/>
    </source>
</evidence>
<organism evidence="8 9">
    <name type="scientific">Brucella grignonensis</name>
    <dbReference type="NCBI Taxonomy" id="94627"/>
    <lineage>
        <taxon>Bacteria</taxon>
        <taxon>Pseudomonadati</taxon>
        <taxon>Pseudomonadota</taxon>
        <taxon>Alphaproteobacteria</taxon>
        <taxon>Hyphomicrobiales</taxon>
        <taxon>Brucellaceae</taxon>
        <taxon>Brucella/Ochrobactrum group</taxon>
        <taxon>Brucella</taxon>
    </lineage>
</organism>
<protein>
    <recommendedName>
        <fullName evidence="4 6">dTDP-4-dehydrorhamnose reductase</fullName>
        <ecNumber evidence="3 6">1.1.1.133</ecNumber>
    </recommendedName>
</protein>
<evidence type="ECO:0000313" key="8">
    <source>
        <dbReference type="EMBL" id="OYR08383.1"/>
    </source>
</evidence>
<name>A0A256F0R6_9HYPH</name>
<dbReference type="GO" id="GO:0019305">
    <property type="term" value="P:dTDP-rhamnose biosynthetic process"/>
    <property type="evidence" value="ECO:0007669"/>
    <property type="project" value="UniProtKB-UniPathway"/>
</dbReference>
<accession>A0A256F0R6</accession>
<comment type="catalytic activity">
    <reaction evidence="5 6">
        <text>dTDP-beta-L-rhamnose + NADP(+) = dTDP-4-dehydro-beta-L-rhamnose + NADPH + H(+)</text>
        <dbReference type="Rhea" id="RHEA:21796"/>
        <dbReference type="ChEBI" id="CHEBI:15378"/>
        <dbReference type="ChEBI" id="CHEBI:57510"/>
        <dbReference type="ChEBI" id="CHEBI:57783"/>
        <dbReference type="ChEBI" id="CHEBI:58349"/>
        <dbReference type="ChEBI" id="CHEBI:62830"/>
        <dbReference type="EC" id="1.1.1.133"/>
    </reaction>
</comment>
<keyword evidence="6" id="KW-0560">Oxidoreductase</keyword>
<gene>
    <name evidence="8" type="ORF">CEV33_3286</name>
</gene>
<feature type="domain" description="RmlD-like substrate binding" evidence="7">
    <location>
        <begin position="1"/>
        <end position="266"/>
    </location>
</feature>
<dbReference type="InterPro" id="IPR005913">
    <property type="entry name" value="dTDP_dehydrorham_reduct"/>
</dbReference>
<proteinExistence type="inferred from homology"/>
<dbReference type="InterPro" id="IPR029903">
    <property type="entry name" value="RmlD-like-bd"/>
</dbReference>
<keyword evidence="9" id="KW-1185">Reference proteome</keyword>
<evidence type="ECO:0000256" key="2">
    <source>
        <dbReference type="ARBA" id="ARBA00010944"/>
    </source>
</evidence>
<dbReference type="SUPFAM" id="SSF51735">
    <property type="entry name" value="NAD(P)-binding Rossmann-fold domains"/>
    <property type="match status" value="1"/>
</dbReference>
<dbReference type="CDD" id="cd05254">
    <property type="entry name" value="dTDP_HR_like_SDR_e"/>
    <property type="match status" value="1"/>
</dbReference>
<dbReference type="PANTHER" id="PTHR10491">
    <property type="entry name" value="DTDP-4-DEHYDRORHAMNOSE REDUCTASE"/>
    <property type="match status" value="1"/>
</dbReference>
<dbReference type="Proteomes" id="UP000216478">
    <property type="component" value="Unassembled WGS sequence"/>
</dbReference>
<comment type="cofactor">
    <cofactor evidence="6">
        <name>Mg(2+)</name>
        <dbReference type="ChEBI" id="CHEBI:18420"/>
    </cofactor>
    <text evidence="6">Binds 1 Mg(2+) ion per monomer.</text>
</comment>
<evidence type="ECO:0000256" key="6">
    <source>
        <dbReference type="RuleBase" id="RU364082"/>
    </source>
</evidence>
<dbReference type="EC" id="1.1.1.133" evidence="3 6"/>
<comment type="caution">
    <text evidence="8">The sequence shown here is derived from an EMBL/GenBank/DDBJ whole genome shotgun (WGS) entry which is preliminary data.</text>
</comment>